<dbReference type="PANTHER" id="PTHR46230">
    <property type="match status" value="1"/>
</dbReference>
<dbReference type="Pfam" id="PF01722">
    <property type="entry name" value="BolA"/>
    <property type="match status" value="1"/>
</dbReference>
<organism evidence="3 4">
    <name type="scientific">Saitoella complicata (strain BCRC 22490 / CBS 7301 / JCM 7358 / NBRC 10748 / NRRL Y-17804)</name>
    <dbReference type="NCBI Taxonomy" id="698492"/>
    <lineage>
        <taxon>Eukaryota</taxon>
        <taxon>Fungi</taxon>
        <taxon>Dikarya</taxon>
        <taxon>Ascomycota</taxon>
        <taxon>Taphrinomycotina</taxon>
        <taxon>Taphrinomycotina incertae sedis</taxon>
        <taxon>Saitoella</taxon>
    </lineage>
</organism>
<dbReference type="Proteomes" id="UP000033140">
    <property type="component" value="Unassembled WGS sequence"/>
</dbReference>
<keyword evidence="4" id="KW-1185">Reference proteome</keyword>
<dbReference type="GO" id="GO:0044572">
    <property type="term" value="P:[4Fe-4S] cluster assembly"/>
    <property type="evidence" value="ECO:0007669"/>
    <property type="project" value="TreeGrafter"/>
</dbReference>
<feature type="compositionally biased region" description="Low complexity" evidence="2">
    <location>
        <begin position="9"/>
        <end position="29"/>
    </location>
</feature>
<dbReference type="PANTHER" id="PTHR46230:SF7">
    <property type="entry name" value="BOLA-LIKE PROTEIN 1"/>
    <property type="match status" value="1"/>
</dbReference>
<evidence type="ECO:0000256" key="1">
    <source>
        <dbReference type="RuleBase" id="RU003860"/>
    </source>
</evidence>
<dbReference type="SUPFAM" id="SSF82657">
    <property type="entry name" value="BolA-like"/>
    <property type="match status" value="1"/>
</dbReference>
<proteinExistence type="inferred from homology"/>
<dbReference type="EMBL" id="BACD03000025">
    <property type="protein sequence ID" value="GAO49760.1"/>
    <property type="molecule type" value="Genomic_DNA"/>
</dbReference>
<dbReference type="AlphaFoldDB" id="A0A0E9NK32"/>
<dbReference type="OMA" id="FRVTIAS"/>
<dbReference type="GO" id="GO:0005759">
    <property type="term" value="C:mitochondrial matrix"/>
    <property type="evidence" value="ECO:0007669"/>
    <property type="project" value="TreeGrafter"/>
</dbReference>
<dbReference type="Gene3D" id="3.30.300.90">
    <property type="entry name" value="BolA-like"/>
    <property type="match status" value="1"/>
</dbReference>
<sequence length="162" mass="18326">MAMHDLTAPYNTSNSAPSPNSSSGSSMLSRSLFRQLRPTQITNLSRTMFSAARSAGPLETVLREKITAEFQPLYLSITNDSHKHAHHIAMKDPSYANQPETHFRVTIASEKFEGKMLPARHRMVYALFKEEMARAGGIHALQLQTWNKKDLERRREAGEVEE</sequence>
<comment type="caution">
    <text evidence="3">The sequence shown here is derived from an EMBL/GenBank/DDBJ whole genome shotgun (WGS) entry which is preliminary data.</text>
</comment>
<reference evidence="3 4" key="2">
    <citation type="journal article" date="2014" name="J. Gen. Appl. Microbiol.">
        <title>The early diverging ascomycetous budding yeast Saitoella complicata has three histone deacetylases belonging to the Clr6, Hos2, and Rpd3 lineages.</title>
        <authorList>
            <person name="Nishida H."/>
            <person name="Matsumoto T."/>
            <person name="Kondo S."/>
            <person name="Hamamoto M."/>
            <person name="Yoshikawa H."/>
        </authorList>
    </citation>
    <scope>NUCLEOTIDE SEQUENCE [LARGE SCALE GENOMIC DNA]</scope>
    <source>
        <strain evidence="3 4">NRRL Y-17804</strain>
    </source>
</reference>
<feature type="region of interest" description="Disordered" evidence="2">
    <location>
        <begin position="1"/>
        <end position="29"/>
    </location>
</feature>
<gene>
    <name evidence="3" type="ORF">G7K_3902-t1</name>
</gene>
<dbReference type="STRING" id="698492.A0A0E9NK32"/>
<evidence type="ECO:0008006" key="5">
    <source>
        <dbReference type="Google" id="ProtNLM"/>
    </source>
</evidence>
<evidence type="ECO:0000313" key="4">
    <source>
        <dbReference type="Proteomes" id="UP000033140"/>
    </source>
</evidence>
<dbReference type="InterPro" id="IPR036065">
    <property type="entry name" value="BolA-like_sf"/>
</dbReference>
<protein>
    <recommendedName>
        <fullName evidence="5">BolA protein</fullName>
    </recommendedName>
</protein>
<reference evidence="3 4" key="3">
    <citation type="journal article" date="2015" name="Genome Announc.">
        <title>Draft Genome Sequence of the Archiascomycetous Yeast Saitoella complicata.</title>
        <authorList>
            <person name="Yamauchi K."/>
            <person name="Kondo S."/>
            <person name="Hamamoto M."/>
            <person name="Takahashi Y."/>
            <person name="Ogura Y."/>
            <person name="Hayashi T."/>
            <person name="Nishida H."/>
        </authorList>
    </citation>
    <scope>NUCLEOTIDE SEQUENCE [LARGE SCALE GENOMIC DNA]</scope>
    <source>
        <strain evidence="3 4">NRRL Y-17804</strain>
    </source>
</reference>
<dbReference type="InterPro" id="IPR002634">
    <property type="entry name" value="BolA"/>
</dbReference>
<evidence type="ECO:0000256" key="2">
    <source>
        <dbReference type="SAM" id="MobiDB-lite"/>
    </source>
</evidence>
<evidence type="ECO:0000313" key="3">
    <source>
        <dbReference type="EMBL" id="GAO49760.1"/>
    </source>
</evidence>
<accession>A0A0E9NK32</accession>
<reference evidence="3 4" key="1">
    <citation type="journal article" date="2011" name="J. Gen. Appl. Microbiol.">
        <title>Draft genome sequencing of the enigmatic yeast Saitoella complicata.</title>
        <authorList>
            <person name="Nishida H."/>
            <person name="Hamamoto M."/>
            <person name="Sugiyama J."/>
        </authorList>
    </citation>
    <scope>NUCLEOTIDE SEQUENCE [LARGE SCALE GENOMIC DNA]</scope>
    <source>
        <strain evidence="3 4">NRRL Y-17804</strain>
    </source>
</reference>
<name>A0A0E9NK32_SAICN</name>
<comment type="similarity">
    <text evidence="1">Belongs to the BolA/IbaG family.</text>
</comment>